<dbReference type="GO" id="GO:0003677">
    <property type="term" value="F:DNA binding"/>
    <property type="evidence" value="ECO:0007669"/>
    <property type="project" value="UniProtKB-UniRule"/>
</dbReference>
<organism evidence="7 8">
    <name type="scientific">Calditerrivibrio nitroreducens (strain DSM 19672 / NBRC 101217 / Yu37-1)</name>
    <dbReference type="NCBI Taxonomy" id="768670"/>
    <lineage>
        <taxon>Bacteria</taxon>
        <taxon>Pseudomonadati</taxon>
        <taxon>Deferribacterota</taxon>
        <taxon>Deferribacteres</taxon>
        <taxon>Deferribacterales</taxon>
        <taxon>Calditerrivibrionaceae</taxon>
    </lineage>
</organism>
<comment type="similarity">
    <text evidence="2 6">Belongs to the transposase mutator family.</text>
</comment>
<dbReference type="NCBIfam" id="NF033543">
    <property type="entry name" value="transpos_IS256"/>
    <property type="match status" value="1"/>
</dbReference>
<dbReference type="InterPro" id="IPR001207">
    <property type="entry name" value="Transposase_mutator"/>
</dbReference>
<dbReference type="AlphaFoldDB" id="E4TKB5"/>
<dbReference type="Pfam" id="PF00872">
    <property type="entry name" value="Transposase_mut"/>
    <property type="match status" value="1"/>
</dbReference>
<proteinExistence type="inferred from homology"/>
<dbReference type="OrthoDB" id="9793302at2"/>
<geneLocation type="plasmid" evidence="7 8">
    <name>pCALNI01</name>
</geneLocation>
<evidence type="ECO:0000313" key="7">
    <source>
        <dbReference type="EMBL" id="ADR19987.1"/>
    </source>
</evidence>
<evidence type="ECO:0000256" key="1">
    <source>
        <dbReference type="ARBA" id="ARBA00002190"/>
    </source>
</evidence>
<evidence type="ECO:0000256" key="6">
    <source>
        <dbReference type="RuleBase" id="RU365089"/>
    </source>
</evidence>
<keyword evidence="3 6" id="KW-0815">Transposition</keyword>
<dbReference type="KEGG" id="cni:Calni_2097"/>
<evidence type="ECO:0000256" key="3">
    <source>
        <dbReference type="ARBA" id="ARBA00022578"/>
    </source>
</evidence>
<keyword evidence="7" id="KW-0614">Plasmid</keyword>
<evidence type="ECO:0000313" key="8">
    <source>
        <dbReference type="Proteomes" id="UP000007039"/>
    </source>
</evidence>
<evidence type="ECO:0000256" key="5">
    <source>
        <dbReference type="ARBA" id="ARBA00023172"/>
    </source>
</evidence>
<dbReference type="PROSITE" id="PS01007">
    <property type="entry name" value="TRANSPOSASE_MUTATOR"/>
    <property type="match status" value="1"/>
</dbReference>
<reference key="1">
    <citation type="submission" date="2010-11" db="EMBL/GenBank/DDBJ databases">
        <title>The complete genome of plasmid of Calditerrivibrio nitroreducens DSM 19672.</title>
        <authorList>
            <consortium name="US DOE Joint Genome Institute (JGI-PGF)"/>
            <person name="Lucas S."/>
            <person name="Copeland A."/>
            <person name="Lapidus A."/>
            <person name="Bruce D."/>
            <person name="Goodwin L."/>
            <person name="Pitluck S."/>
            <person name="Kyrpides N."/>
            <person name="Mavromatis K."/>
            <person name="Ivanova N."/>
            <person name="Mikhailova N."/>
            <person name="Zeytun A."/>
            <person name="Brettin T."/>
            <person name="Detter J.C."/>
            <person name="Tapia R."/>
            <person name="Han C."/>
            <person name="Land M."/>
            <person name="Hauser L."/>
            <person name="Markowitz V."/>
            <person name="Cheng J.-F."/>
            <person name="Hugenholtz P."/>
            <person name="Woyke T."/>
            <person name="Wu D."/>
            <person name="Spring S."/>
            <person name="Schroeder M."/>
            <person name="Brambilla E."/>
            <person name="Klenk H.-P."/>
            <person name="Eisen J.A."/>
        </authorList>
    </citation>
    <scope>NUCLEOTIDE SEQUENCE</scope>
    <source>
        <strain>DSM 19672</strain>
    </source>
</reference>
<sequence length="368" mass="43429">MDNIIINELSKYFKSMIQEIMLSEREKYLKEHSETRGNGYYIRTPKTILGDMELEIPRTRDGNFKPSIIPERKRVTFMLDDVIRALFTAGLSSRKTGEVIRNLMGTSVSASFVSSNLEISEEVISKFMNRELTENYPVIYIDATYISLKRDTVSKESVYVVLGLSTDGRREILTYCLPGGDEKSSVWRDIFINLTNRGLRGVKMVISDDLPGIGEVIKEVFPNADHQLCWFHLKKNIKNKVRKSDFDEILKELEYVFESNNEDEAKSRLHAFINKWSKLYRYFNNLRDKINSYCYFFKFHPKLRSYFSTTNWLERCFKELKDNIRIRGYFHSEESANKFLYLFFSDKSLKYHERKLRYSNIIEETLNG</sequence>
<evidence type="ECO:0000256" key="2">
    <source>
        <dbReference type="ARBA" id="ARBA00010961"/>
    </source>
</evidence>
<comment type="function">
    <text evidence="1 6">Required for the transposition of the insertion element.</text>
</comment>
<dbReference type="GO" id="GO:0006313">
    <property type="term" value="P:DNA transposition"/>
    <property type="evidence" value="ECO:0007669"/>
    <property type="project" value="UniProtKB-UniRule"/>
</dbReference>
<dbReference type="Proteomes" id="UP000007039">
    <property type="component" value="Plasmid pCALNI01"/>
</dbReference>
<dbReference type="RefSeq" id="WP_013447288.1">
    <property type="nucleotide sequence ID" value="NC_014749.1"/>
</dbReference>
<accession>E4TKB5</accession>
<reference evidence="7 8" key="2">
    <citation type="journal article" date="2011" name="Stand. Genomic Sci.">
        <title>Complete genome sequence of Calditerrivibrio nitroreducens type strain (Yu37-1).</title>
        <authorList>
            <person name="Pitluck S."/>
            <person name="Sikorski J."/>
            <person name="Zeytun A."/>
            <person name="Lapidus A."/>
            <person name="Nolan M."/>
            <person name="Lucas S."/>
            <person name="Hammon N."/>
            <person name="Deshpande S."/>
            <person name="Cheng J.F."/>
            <person name="Tapia R."/>
            <person name="Han C."/>
            <person name="Goodwin L."/>
            <person name="Liolios K."/>
            <person name="Pagani I."/>
            <person name="Ivanova N."/>
            <person name="Mavromatis K."/>
            <person name="Pati A."/>
            <person name="Chen A."/>
            <person name="Palaniappan K."/>
            <person name="Hauser L."/>
            <person name="Chang Y.J."/>
            <person name="Jeffries C.D."/>
            <person name="Detter J.C."/>
            <person name="Brambilla E."/>
            <person name="Djao O.D."/>
            <person name="Rohde M."/>
            <person name="Spring S."/>
            <person name="Goker M."/>
            <person name="Woyke T."/>
            <person name="Bristow J."/>
            <person name="Eisen J.A."/>
            <person name="Markowitz V."/>
            <person name="Hugenholtz P."/>
            <person name="Kyrpides N.C."/>
            <person name="Klenk H.P."/>
            <person name="Land M."/>
        </authorList>
    </citation>
    <scope>NUCLEOTIDE SEQUENCE [LARGE SCALE GENOMIC DNA]</scope>
    <source>
        <strain evidence="8">DSM 19672 / NBRC 101217 / Yu37-1</strain>
        <plasmid evidence="8">Plasmid pCALNI01</plasmid>
    </source>
</reference>
<gene>
    <name evidence="7" type="ordered locus">Calni_2097</name>
</gene>
<keyword evidence="8" id="KW-1185">Reference proteome</keyword>
<dbReference type="PANTHER" id="PTHR33217:SF8">
    <property type="entry name" value="MUTATOR FAMILY TRANSPOSASE"/>
    <property type="match status" value="1"/>
</dbReference>
<dbReference type="eggNOG" id="COG3328">
    <property type="taxonomic scope" value="Bacteria"/>
</dbReference>
<evidence type="ECO:0000256" key="4">
    <source>
        <dbReference type="ARBA" id="ARBA00023125"/>
    </source>
</evidence>
<keyword evidence="4 6" id="KW-0238">DNA-binding</keyword>
<protein>
    <recommendedName>
        <fullName evidence="6">Mutator family transposase</fullName>
    </recommendedName>
</protein>
<dbReference type="EMBL" id="CP002348">
    <property type="protein sequence ID" value="ADR19987.1"/>
    <property type="molecule type" value="Genomic_DNA"/>
</dbReference>
<keyword evidence="5 6" id="KW-0233">DNA recombination</keyword>
<dbReference type="PANTHER" id="PTHR33217">
    <property type="entry name" value="TRANSPOSASE FOR INSERTION SEQUENCE ELEMENT IS1081"/>
    <property type="match status" value="1"/>
</dbReference>
<keyword evidence="6" id="KW-0814">Transposable element</keyword>
<dbReference type="HOGENOM" id="CLU_036805_2_0_0"/>
<dbReference type="GO" id="GO:0004803">
    <property type="term" value="F:transposase activity"/>
    <property type="evidence" value="ECO:0007669"/>
    <property type="project" value="UniProtKB-UniRule"/>
</dbReference>
<name>E4TKB5_CALNY</name>